<feature type="compositionally biased region" description="Basic residues" evidence="2">
    <location>
        <begin position="14"/>
        <end position="27"/>
    </location>
</feature>
<dbReference type="PROSITE" id="PS50102">
    <property type="entry name" value="RRM"/>
    <property type="match status" value="1"/>
</dbReference>
<evidence type="ECO:0000313" key="4">
    <source>
        <dbReference type="EMBL" id="GIX61111.1"/>
    </source>
</evidence>
<evidence type="ECO:0000259" key="3">
    <source>
        <dbReference type="PROSITE" id="PS50102"/>
    </source>
</evidence>
<dbReference type="PANTHER" id="PTHR15241">
    <property type="entry name" value="TRANSFORMER-2-RELATED"/>
    <property type="match status" value="1"/>
</dbReference>
<dbReference type="InterPro" id="IPR012677">
    <property type="entry name" value="Nucleotide-bd_a/b_plait_sf"/>
</dbReference>
<feature type="compositionally biased region" description="Basic and acidic residues" evidence="2">
    <location>
        <begin position="1"/>
        <end position="11"/>
    </location>
</feature>
<feature type="compositionally biased region" description="Basic and acidic residues" evidence="2">
    <location>
        <begin position="79"/>
        <end position="90"/>
    </location>
</feature>
<sequence length="350" mass="38046">MTDSAKADKPVAKGVKRVKKKDGKKPKRELSEGALKLRALVEQAAKAAASVEAATAASSKVRDDRDSSPAAPATVVDRAAGERKETDGKGHRTKGKPAGIKRKPRVGPKEYVDHPNVVFVGNVPLSVDKPQLIKRLGIDPSIVKSIHFRSLPVESKFATNKRIGVIRGMLSDAKSSQNAYITLVDEKYVDEVVQKNTMELDGHYLFINKTSPSSFSKFNRKKTVFVGRLPPKTTENELFDVFSNISPVKGVRIIRDPKTSESKGFGFVAFDTRTAVPEAIAAFNNQPFKGYTLHVMKALDHEAASERKAKAPGKKGARSGGKVGAKSANNKRGKAPPKRTIKPKKKSKGR</sequence>
<evidence type="ECO:0000313" key="5">
    <source>
        <dbReference type="Proteomes" id="UP001497744"/>
    </source>
</evidence>
<dbReference type="InterPro" id="IPR035979">
    <property type="entry name" value="RBD_domain_sf"/>
</dbReference>
<proteinExistence type="predicted"/>
<feature type="domain" description="RRM" evidence="3">
    <location>
        <begin position="222"/>
        <end position="300"/>
    </location>
</feature>
<feature type="region of interest" description="Disordered" evidence="2">
    <location>
        <begin position="48"/>
        <end position="107"/>
    </location>
</feature>
<dbReference type="Gene3D" id="3.30.70.330">
    <property type="match status" value="2"/>
</dbReference>
<dbReference type="CDD" id="cd00590">
    <property type="entry name" value="RRM_SF"/>
    <property type="match status" value="1"/>
</dbReference>
<dbReference type="SMART" id="SM00360">
    <property type="entry name" value="RRM"/>
    <property type="match status" value="2"/>
</dbReference>
<evidence type="ECO:0000256" key="2">
    <source>
        <dbReference type="SAM" id="MobiDB-lite"/>
    </source>
</evidence>
<dbReference type="Pfam" id="PF00076">
    <property type="entry name" value="RRM_1"/>
    <property type="match status" value="1"/>
</dbReference>
<dbReference type="PANTHER" id="PTHR15241:SF304">
    <property type="entry name" value="RRM DOMAIN-CONTAINING PROTEIN"/>
    <property type="match status" value="1"/>
</dbReference>
<feature type="region of interest" description="Disordered" evidence="2">
    <location>
        <begin position="303"/>
        <end position="350"/>
    </location>
</feature>
<dbReference type="Proteomes" id="UP001497744">
    <property type="component" value="Unassembled WGS sequence"/>
</dbReference>
<feature type="compositionally biased region" description="Basic residues" evidence="2">
    <location>
        <begin position="91"/>
        <end position="106"/>
    </location>
</feature>
<dbReference type="GO" id="GO:0003723">
    <property type="term" value="F:RNA binding"/>
    <property type="evidence" value="ECO:0007669"/>
    <property type="project" value="UniProtKB-UniRule"/>
</dbReference>
<gene>
    <name evidence="4" type="ORF">BcabD6B2_05460</name>
</gene>
<reference evidence="4 5" key="1">
    <citation type="submission" date="2021-06" db="EMBL/GenBank/DDBJ databases">
        <title>Genome sequence of Babesia caballi.</title>
        <authorList>
            <person name="Yamagishi J."/>
            <person name="Kidaka T."/>
            <person name="Ochi A."/>
        </authorList>
    </citation>
    <scope>NUCLEOTIDE SEQUENCE [LARGE SCALE GENOMIC DNA]</scope>
    <source>
        <strain evidence="4">USDA-D6B2</strain>
    </source>
</reference>
<dbReference type="RefSeq" id="XP_067713182.1">
    <property type="nucleotide sequence ID" value="XM_067857081.1"/>
</dbReference>
<dbReference type="EMBL" id="BPLF01000001">
    <property type="protein sequence ID" value="GIX61111.1"/>
    <property type="molecule type" value="Genomic_DNA"/>
</dbReference>
<dbReference type="InterPro" id="IPR000504">
    <property type="entry name" value="RRM_dom"/>
</dbReference>
<comment type="caution">
    <text evidence="4">The sequence shown here is derived from an EMBL/GenBank/DDBJ whole genome shotgun (WGS) entry which is preliminary data.</text>
</comment>
<dbReference type="AlphaFoldDB" id="A0AAV4LM67"/>
<protein>
    <submittedName>
        <fullName evidence="4">RNA recognition motif-containing protein</fullName>
    </submittedName>
</protein>
<dbReference type="GeneID" id="94192594"/>
<keyword evidence="1" id="KW-0694">RNA-binding</keyword>
<feature type="compositionally biased region" description="Basic residues" evidence="2">
    <location>
        <begin position="329"/>
        <end position="350"/>
    </location>
</feature>
<feature type="compositionally biased region" description="Low complexity" evidence="2">
    <location>
        <begin position="48"/>
        <end position="59"/>
    </location>
</feature>
<organism evidence="4 5">
    <name type="scientific">Babesia caballi</name>
    <dbReference type="NCBI Taxonomy" id="5871"/>
    <lineage>
        <taxon>Eukaryota</taxon>
        <taxon>Sar</taxon>
        <taxon>Alveolata</taxon>
        <taxon>Apicomplexa</taxon>
        <taxon>Aconoidasida</taxon>
        <taxon>Piroplasmida</taxon>
        <taxon>Babesiidae</taxon>
        <taxon>Babesia</taxon>
    </lineage>
</organism>
<dbReference type="SUPFAM" id="SSF54928">
    <property type="entry name" value="RNA-binding domain, RBD"/>
    <property type="match status" value="2"/>
</dbReference>
<evidence type="ECO:0000256" key="1">
    <source>
        <dbReference type="PROSITE-ProRule" id="PRU00176"/>
    </source>
</evidence>
<accession>A0AAV4LM67</accession>
<keyword evidence="5" id="KW-1185">Reference proteome</keyword>
<feature type="region of interest" description="Disordered" evidence="2">
    <location>
        <begin position="1"/>
        <end position="34"/>
    </location>
</feature>
<name>A0AAV4LM67_BABCB</name>